<dbReference type="PIRSF" id="PIRSF005485">
    <property type="entry name" value="HrcA"/>
    <property type="match status" value="1"/>
</dbReference>
<dbReference type="Gene3D" id="1.10.10.10">
    <property type="entry name" value="Winged helix-like DNA-binding domain superfamily/Winged helix DNA-binding domain"/>
    <property type="match status" value="1"/>
</dbReference>
<evidence type="ECO:0000256" key="5">
    <source>
        <dbReference type="HAMAP-Rule" id="MF_00081"/>
    </source>
</evidence>
<feature type="domain" description="Heat-inducible transcription repressor HrcA C-terminal" evidence="6">
    <location>
        <begin position="104"/>
        <end position="321"/>
    </location>
</feature>
<evidence type="ECO:0000259" key="7">
    <source>
        <dbReference type="Pfam" id="PF03444"/>
    </source>
</evidence>
<dbReference type="SUPFAM" id="SSF46785">
    <property type="entry name" value="Winged helix' DNA-binding domain"/>
    <property type="match status" value="1"/>
</dbReference>
<reference evidence="9" key="1">
    <citation type="submission" date="2016-10" db="EMBL/GenBank/DDBJ databases">
        <authorList>
            <person name="Varghese N."/>
            <person name="Submissions S."/>
        </authorList>
    </citation>
    <scope>NUCLEOTIDE SEQUENCE [LARGE SCALE GENOMIC DNA]</scope>
    <source>
        <strain evidence="9">DSM 20403</strain>
    </source>
</reference>
<dbReference type="Gene3D" id="3.30.450.40">
    <property type="match status" value="1"/>
</dbReference>
<dbReference type="InterPro" id="IPR036390">
    <property type="entry name" value="WH_DNA-bd_sf"/>
</dbReference>
<evidence type="ECO:0000256" key="3">
    <source>
        <dbReference type="ARBA" id="ARBA00023016"/>
    </source>
</evidence>
<proteinExistence type="inferred from homology"/>
<feature type="domain" description="Winged helix-turn-helix transcription repressor HrcA DNA-binding" evidence="7">
    <location>
        <begin position="1"/>
        <end position="57"/>
    </location>
</feature>
<dbReference type="EMBL" id="FOPI01000004">
    <property type="protein sequence ID" value="SFG17010.1"/>
    <property type="molecule type" value="Genomic_DNA"/>
</dbReference>
<dbReference type="InterPro" id="IPR023120">
    <property type="entry name" value="WHTH_transcript_rep_HrcA_IDD"/>
</dbReference>
<dbReference type="InterPro" id="IPR036388">
    <property type="entry name" value="WH-like_DNA-bd_sf"/>
</dbReference>
<gene>
    <name evidence="5" type="primary">hrcA</name>
    <name evidence="8" type="ORF">SAMN02910432_00170</name>
</gene>
<sequence>MLTERQLLILEAIIRDYTNEGQPIGSKRLEQQLPIHASSATIRNEMAALEKLGLIAKEHSSSGRIPLERGYRYYVDHIMKPAKIDRGAVQNIRQSFGNEFQKVDEIVATSARILSDLTKYTAISLKPESADIRLEGFRMVPIGDRQVMVILVTSDGTVESQMYNLPAGIHGDELESVIRVINDKVVGLSLNQVVAKLHECLPLITKYLHKPDGFMDAFGSILDKAVKKQVYVSGKTNLLSFAHWEDPEQIKALYSLIDQSANLGMLLENRDGDVSVKLGSELSDALLSHYSLVSAAYDDGNNGQGIIAILGPTNMPYSKVIGLLDAFRDELTQRIFDYYQHLN</sequence>
<dbReference type="RefSeq" id="WP_014073361.1">
    <property type="nucleotide sequence ID" value="NZ_AYYL01000025.1"/>
</dbReference>
<accession>A0A1I2PN56</accession>
<dbReference type="AlphaFoldDB" id="A0A1I2PN56"/>
<keyword evidence="3 5" id="KW-0346">Stress response</keyword>
<dbReference type="GeneID" id="29801984"/>
<dbReference type="GO" id="GO:0045892">
    <property type="term" value="P:negative regulation of DNA-templated transcription"/>
    <property type="evidence" value="ECO:0007669"/>
    <property type="project" value="UniProtKB-UniRule"/>
</dbReference>
<evidence type="ECO:0000259" key="6">
    <source>
        <dbReference type="Pfam" id="PF01628"/>
    </source>
</evidence>
<dbReference type="InterPro" id="IPR021153">
    <property type="entry name" value="HrcA_C"/>
</dbReference>
<dbReference type="Gene3D" id="3.30.390.60">
    <property type="entry name" value="Heat-inducible transcription repressor hrca homolog, domain 3"/>
    <property type="match status" value="1"/>
</dbReference>
<keyword evidence="1 5" id="KW-0678">Repressor</keyword>
<keyword evidence="4 5" id="KW-0804">Transcription</keyword>
<evidence type="ECO:0000313" key="9">
    <source>
        <dbReference type="Proteomes" id="UP000182635"/>
    </source>
</evidence>
<evidence type="ECO:0000256" key="2">
    <source>
        <dbReference type="ARBA" id="ARBA00023015"/>
    </source>
</evidence>
<dbReference type="Pfam" id="PF03444">
    <property type="entry name" value="WHD_HrcA"/>
    <property type="match status" value="1"/>
</dbReference>
<dbReference type="OrthoDB" id="9783139at2"/>
<dbReference type="GO" id="GO:0003677">
    <property type="term" value="F:DNA binding"/>
    <property type="evidence" value="ECO:0007669"/>
    <property type="project" value="InterPro"/>
</dbReference>
<evidence type="ECO:0000256" key="1">
    <source>
        <dbReference type="ARBA" id="ARBA00022491"/>
    </source>
</evidence>
<dbReference type="SUPFAM" id="SSF55781">
    <property type="entry name" value="GAF domain-like"/>
    <property type="match status" value="1"/>
</dbReference>
<dbReference type="HAMAP" id="MF_00081">
    <property type="entry name" value="HrcA"/>
    <property type="match status" value="1"/>
</dbReference>
<name>A0A1I2PN56_9LACO</name>
<organism evidence="8 9">
    <name type="scientific">Ligilactobacillus ruminis DSM 20403 = NBRC 102161</name>
    <dbReference type="NCBI Taxonomy" id="1423798"/>
    <lineage>
        <taxon>Bacteria</taxon>
        <taxon>Bacillati</taxon>
        <taxon>Bacillota</taxon>
        <taxon>Bacilli</taxon>
        <taxon>Lactobacillales</taxon>
        <taxon>Lactobacillaceae</taxon>
        <taxon>Ligilactobacillus</taxon>
    </lineage>
</organism>
<dbReference type="Pfam" id="PF01628">
    <property type="entry name" value="HrcA"/>
    <property type="match status" value="1"/>
</dbReference>
<comment type="function">
    <text evidence="5">Negative regulator of class I heat shock genes (grpE-dnaK-dnaJ and groELS operons). Prevents heat-shock induction of these operons.</text>
</comment>
<protein>
    <recommendedName>
        <fullName evidence="5">Heat-inducible transcription repressor HrcA</fullName>
    </recommendedName>
</protein>
<keyword evidence="2 5" id="KW-0805">Transcription regulation</keyword>
<evidence type="ECO:0000256" key="4">
    <source>
        <dbReference type="ARBA" id="ARBA00023163"/>
    </source>
</evidence>
<dbReference type="Proteomes" id="UP000182635">
    <property type="component" value="Unassembled WGS sequence"/>
</dbReference>
<dbReference type="PANTHER" id="PTHR34824:SF1">
    <property type="entry name" value="HEAT-INDUCIBLE TRANSCRIPTION REPRESSOR HRCA"/>
    <property type="match status" value="1"/>
</dbReference>
<dbReference type="InterPro" id="IPR029016">
    <property type="entry name" value="GAF-like_dom_sf"/>
</dbReference>
<dbReference type="NCBIfam" id="TIGR00331">
    <property type="entry name" value="hrcA"/>
    <property type="match status" value="1"/>
</dbReference>
<comment type="similarity">
    <text evidence="5">Belongs to the HrcA family.</text>
</comment>
<evidence type="ECO:0000313" key="8">
    <source>
        <dbReference type="EMBL" id="SFG17010.1"/>
    </source>
</evidence>
<dbReference type="PANTHER" id="PTHR34824">
    <property type="entry name" value="HEAT-INDUCIBLE TRANSCRIPTION REPRESSOR HRCA"/>
    <property type="match status" value="1"/>
</dbReference>
<dbReference type="InterPro" id="IPR005104">
    <property type="entry name" value="WHTH_HrcA_DNA-bd"/>
</dbReference>
<dbReference type="InterPro" id="IPR002571">
    <property type="entry name" value="HrcA"/>
</dbReference>